<sequence length="39" mass="4519">MSPPNHSCIVLVPHIRIIHHSSFFRHTQSFTFLNLICTS</sequence>
<organism evidence="1">
    <name type="scientific">Arundo donax</name>
    <name type="common">Giant reed</name>
    <name type="synonym">Donax arundinaceus</name>
    <dbReference type="NCBI Taxonomy" id="35708"/>
    <lineage>
        <taxon>Eukaryota</taxon>
        <taxon>Viridiplantae</taxon>
        <taxon>Streptophyta</taxon>
        <taxon>Embryophyta</taxon>
        <taxon>Tracheophyta</taxon>
        <taxon>Spermatophyta</taxon>
        <taxon>Magnoliopsida</taxon>
        <taxon>Liliopsida</taxon>
        <taxon>Poales</taxon>
        <taxon>Poaceae</taxon>
        <taxon>PACMAD clade</taxon>
        <taxon>Arundinoideae</taxon>
        <taxon>Arundineae</taxon>
        <taxon>Arundo</taxon>
    </lineage>
</organism>
<dbReference type="EMBL" id="GBRH01185583">
    <property type="protein sequence ID" value="JAE12313.1"/>
    <property type="molecule type" value="Transcribed_RNA"/>
</dbReference>
<accession>A0A0A9FVF2</accession>
<proteinExistence type="predicted"/>
<name>A0A0A9FVF2_ARUDO</name>
<protein>
    <submittedName>
        <fullName evidence="1">Uncharacterized protein</fullName>
    </submittedName>
</protein>
<dbReference type="AlphaFoldDB" id="A0A0A9FVF2"/>
<reference evidence="1" key="2">
    <citation type="journal article" date="2015" name="Data Brief">
        <title>Shoot transcriptome of the giant reed, Arundo donax.</title>
        <authorList>
            <person name="Barrero R.A."/>
            <person name="Guerrero F.D."/>
            <person name="Moolhuijzen P."/>
            <person name="Goolsby J.A."/>
            <person name="Tidwell J."/>
            <person name="Bellgard S.E."/>
            <person name="Bellgard M.I."/>
        </authorList>
    </citation>
    <scope>NUCLEOTIDE SEQUENCE</scope>
    <source>
        <tissue evidence="1">Shoot tissue taken approximately 20 cm above the soil surface</tissue>
    </source>
</reference>
<evidence type="ECO:0000313" key="1">
    <source>
        <dbReference type="EMBL" id="JAE12313.1"/>
    </source>
</evidence>
<reference evidence="1" key="1">
    <citation type="submission" date="2014-09" db="EMBL/GenBank/DDBJ databases">
        <authorList>
            <person name="Magalhaes I.L.F."/>
            <person name="Oliveira U."/>
            <person name="Santos F.R."/>
            <person name="Vidigal T.H.D.A."/>
            <person name="Brescovit A.D."/>
            <person name="Santos A.J."/>
        </authorList>
    </citation>
    <scope>NUCLEOTIDE SEQUENCE</scope>
    <source>
        <tissue evidence="1">Shoot tissue taken approximately 20 cm above the soil surface</tissue>
    </source>
</reference>